<feature type="transmembrane region" description="Helical" evidence="1">
    <location>
        <begin position="6"/>
        <end position="24"/>
    </location>
</feature>
<dbReference type="RefSeq" id="WP_147738251.1">
    <property type="nucleotide sequence ID" value="NZ_SAXU01000001.1"/>
</dbReference>
<keyword evidence="1" id="KW-0812">Transmembrane</keyword>
<dbReference type="AlphaFoldDB" id="A0A5C8D3M4"/>
<sequence>MRFYSFIIIIFLIINRFAFSDFYFADTAKEFGTNEAIKSPIIEDEQELASKYSTDTNNINSFFQMQGTNIINQRGVTSSSIIFEPPYKSHPFRYTEVTFILSSFLSYTYASFLVFGLDALENTFVQPSTTGRARYKSLWISATIFEVTAGVIFGAAVAYDSYQRIFGKKKEGMSFNFVPYYEPINKDAGFMFSLSYPLMR</sequence>
<organism evidence="2 3">
    <name type="scientific">Brachyspira aalborgi</name>
    <dbReference type="NCBI Taxonomy" id="29522"/>
    <lineage>
        <taxon>Bacteria</taxon>
        <taxon>Pseudomonadati</taxon>
        <taxon>Spirochaetota</taxon>
        <taxon>Spirochaetia</taxon>
        <taxon>Brachyspirales</taxon>
        <taxon>Brachyspiraceae</taxon>
        <taxon>Brachyspira</taxon>
    </lineage>
</organism>
<evidence type="ECO:0000313" key="3">
    <source>
        <dbReference type="Proteomes" id="UP000324638"/>
    </source>
</evidence>
<keyword evidence="1" id="KW-0472">Membrane</keyword>
<evidence type="ECO:0000256" key="1">
    <source>
        <dbReference type="SAM" id="Phobius"/>
    </source>
</evidence>
<reference evidence="2 3" key="1">
    <citation type="journal article" date="1992" name="Lakartidningen">
        <title>[Penicillin V and not amoxicillin is the first choice preparation in acute otitis].</title>
        <authorList>
            <person name="Kamme C."/>
            <person name="Lundgren K."/>
            <person name="Prellner K."/>
        </authorList>
    </citation>
    <scope>NUCLEOTIDE SEQUENCE [LARGE SCALE GENOMIC DNA]</scope>
    <source>
        <strain evidence="2 3">513A</strain>
    </source>
</reference>
<dbReference type="EMBL" id="SAXU01000001">
    <property type="protein sequence ID" value="TXJ19964.1"/>
    <property type="molecule type" value="Genomic_DNA"/>
</dbReference>
<keyword evidence="1" id="KW-1133">Transmembrane helix</keyword>
<proteinExistence type="predicted"/>
<name>A0A5C8D3M4_9SPIR</name>
<protein>
    <submittedName>
        <fullName evidence="2">Uncharacterized protein</fullName>
    </submittedName>
</protein>
<dbReference type="Proteomes" id="UP000324638">
    <property type="component" value="Unassembled WGS sequence"/>
</dbReference>
<feature type="transmembrane region" description="Helical" evidence="1">
    <location>
        <begin position="137"/>
        <end position="159"/>
    </location>
</feature>
<accession>A0A5C8D3M4</accession>
<comment type="caution">
    <text evidence="2">The sequence shown here is derived from an EMBL/GenBank/DDBJ whole genome shotgun (WGS) entry which is preliminary data.</text>
</comment>
<feature type="transmembrane region" description="Helical" evidence="1">
    <location>
        <begin position="97"/>
        <end position="117"/>
    </location>
</feature>
<evidence type="ECO:0000313" key="2">
    <source>
        <dbReference type="EMBL" id="TXJ19964.1"/>
    </source>
</evidence>
<gene>
    <name evidence="2" type="ORF">EPJ79_02040</name>
</gene>